<dbReference type="InterPro" id="IPR033464">
    <property type="entry name" value="CSN8_PSD8_EIF3K"/>
</dbReference>
<dbReference type="RefSeq" id="XP_012190540.1">
    <property type="nucleotide sequence ID" value="XM_012335150.1"/>
</dbReference>
<name>R9P6B7_PSEHS</name>
<dbReference type="FunFam" id="1.25.40.990:FF:000001">
    <property type="entry name" value="26S proteasome non-ATPase regulatory subunit"/>
    <property type="match status" value="1"/>
</dbReference>
<dbReference type="OrthoDB" id="8775810at2759"/>
<feature type="region of interest" description="Disordered" evidence="3">
    <location>
        <begin position="759"/>
        <end position="779"/>
    </location>
</feature>
<feature type="compositionally biased region" description="Polar residues" evidence="3">
    <location>
        <begin position="458"/>
        <end position="472"/>
    </location>
</feature>
<comment type="similarity">
    <text evidence="1">Belongs to the proteasome subunit S14 family.</text>
</comment>
<evidence type="ECO:0000256" key="1">
    <source>
        <dbReference type="ARBA" id="ARBA00009627"/>
    </source>
</evidence>
<feature type="compositionally biased region" description="Low complexity" evidence="3">
    <location>
        <begin position="545"/>
        <end position="557"/>
    </location>
</feature>
<sequence length="1394" mass="149544">MVSSPVASETYRCNSLDPRVSCRCIERLEHQYIAGSLLSRLRGSSRNGKRSPSPIGIASEMSTSKSPHSGADADELVQTPPLSKSVPEDTLFASDEWSSLQQARTQHPFSPLTLDDLGLNPPATPSALLDIVVPPNLADQGDDVEVTPAENVAIPKHDAPTTISGTSDSAQSEDVSHQPVTLASSDEKACTETQSTSTATEGHESFLASFLQSLTGGELMPVTRVSASAGPSRTEVEAEARSSAWVELSQPGTMANVGAWSRISAMQKHHDPTASPHNGRAGKSVSFGVAGTGALHGSMRKPPKTASSRFVQTTNAPVDSASELWSSTLSCTPQQKSPSGHNDHASTRASFSHPHSIVGRSQGSKNRNLCGGVGDKALYSTPLQRSERNKSRPLKSESSHHSGADKAKAKLSLDLSSLSHFSLPQAIPLQPRPRYPISMVETAALYETDQDTDRESDTSPSGSTPFCVTSNPIFPVSGTAKRKSFDRAQRNDQLRSANELSSVAVSFSPPGRPSNPTSEHRDVLSFSGDPNGPLKKVPLSNVVRSRSWSHASQTSSSTQFVPPGPVKPANADKTDHPKLSQSTSAGDGAACSSSLSNIPSSERASSTGASSKRDAKAFATFVSNGNRSASYDFTRQALLDLIRRTNLGMAQNTRSDSTAAGSLPCRPPSSSKECSSVAVKPVTTAHDASVSCPLNVPADLQARLQSWQHHRKRQKLPDEAPNDTLRDTAASQICSDTDPNELLKSSRNALLAELRVGEHSWSNKVSSAEEQEQKSRKHEHYQRLLNELDAQMQTMRRTEARKQSEKEAADDQPRAGTSQDGSKKKAEFRKPSPPSKASAASSSKTIGCNATTFVSNDEEAAQLSVQPSQGDIARAGGTTLVALSLSKDDTPTVNSYAATKGTGSDFLTSANASAPNTFSANPCTPADSSATWTVGPASTSSGLQSLPSGSGWLPNSSYGFDNWQQNPVRSQPTFRHSSHQNAIALSTEWQSCPRALIQPSWLSSSAGDNSNQTASPMSVTSAGWTRSLHQGVGNISNSSLAVELMLRHPNWSRDLLPGTWNHTNTVHAPHHIDTSSFAISTAAGNWGRTSVTPLQVSNEAAQTIAATGSSTIKRPFSPGAEVIFWSVKGEHSVKLRGTVESSKSLCQGFAKKMDIHTLHTSLVSAFSSSKSKPDEVRSLLTKLKIALTEHNLLVPSASSSSSTSDLVLAREVLEIGAFYSVRISDIPAFDRYISLLTPFYDASLPTSSHYEPLLGLRLLRLLSSNQISAFHTLIETLPTDLVNGSRFLQHPVSLERWLMEGSYSKVWRLSRETPPQDEYRFFVDLLMDMIRNEIASCEEKAYDSLALHDAATLLFFDKLDHVLAFAQTVSTNHHVGESVKVCGQLTKKSLLLGR</sequence>
<feature type="region of interest" description="Disordered" evidence="3">
    <location>
        <begin position="652"/>
        <end position="674"/>
    </location>
</feature>
<feature type="compositionally biased region" description="Basic and acidic residues" evidence="3">
    <location>
        <begin position="385"/>
        <end position="408"/>
    </location>
</feature>
<dbReference type="GO" id="GO:0008541">
    <property type="term" value="C:proteasome regulatory particle, lid subcomplex"/>
    <property type="evidence" value="ECO:0007669"/>
    <property type="project" value="TreeGrafter"/>
</dbReference>
<dbReference type="EMBL" id="DF238808">
    <property type="protein sequence ID" value="GAC96953.1"/>
    <property type="molecule type" value="Genomic_DNA"/>
</dbReference>
<dbReference type="Pfam" id="PF10075">
    <property type="entry name" value="CSN8_PSD8_EIF3K"/>
    <property type="match status" value="1"/>
</dbReference>
<dbReference type="Gene3D" id="1.25.40.990">
    <property type="match status" value="1"/>
</dbReference>
<dbReference type="PANTHER" id="PTHR12387:SF0">
    <property type="entry name" value="26S PROTEASOME NON-ATPASE REGULATORY SUBUNIT 8"/>
    <property type="match status" value="1"/>
</dbReference>
<feature type="compositionally biased region" description="Polar residues" evidence="3">
    <location>
        <begin position="305"/>
        <end position="340"/>
    </location>
</feature>
<dbReference type="Proteomes" id="UP000014071">
    <property type="component" value="Unassembled WGS sequence"/>
</dbReference>
<feature type="compositionally biased region" description="Basic and acidic residues" evidence="3">
    <location>
        <begin position="821"/>
        <end position="830"/>
    </location>
</feature>
<dbReference type="PROSITE" id="PS50250">
    <property type="entry name" value="PCI"/>
    <property type="match status" value="1"/>
</dbReference>
<feature type="compositionally biased region" description="Basic and acidic residues" evidence="3">
    <location>
        <begin position="483"/>
        <end position="493"/>
    </location>
</feature>
<proteinExistence type="inferred from homology"/>
<dbReference type="GeneID" id="24109819"/>
<feature type="region of interest" description="Disordered" evidence="3">
    <location>
        <begin position="156"/>
        <end position="189"/>
    </location>
</feature>
<dbReference type="PANTHER" id="PTHR12387">
    <property type="entry name" value="26S PROTEASOME NON-ATPASE REGULATORY SUBUNIT 8"/>
    <property type="match status" value="1"/>
</dbReference>
<feature type="compositionally biased region" description="Polar residues" evidence="3">
    <location>
        <begin position="494"/>
        <end position="505"/>
    </location>
</feature>
<feature type="region of interest" description="Disordered" evidence="3">
    <location>
        <begin position="706"/>
        <end position="725"/>
    </location>
</feature>
<feature type="compositionally biased region" description="Polar residues" evidence="3">
    <location>
        <begin position="161"/>
        <end position="184"/>
    </location>
</feature>
<feature type="compositionally biased region" description="Low complexity" evidence="3">
    <location>
        <begin position="835"/>
        <end position="844"/>
    </location>
</feature>
<dbReference type="eggNOG" id="KOG3151">
    <property type="taxonomic scope" value="Eukaryota"/>
</dbReference>
<feature type="region of interest" description="Disordered" evidence="3">
    <location>
        <begin position="42"/>
        <end position="85"/>
    </location>
</feature>
<dbReference type="GO" id="GO:0005634">
    <property type="term" value="C:nucleus"/>
    <property type="evidence" value="ECO:0007669"/>
    <property type="project" value="TreeGrafter"/>
</dbReference>
<gene>
    <name evidence="5" type="ORF">PHSY_004537</name>
</gene>
<feature type="compositionally biased region" description="Low complexity" evidence="3">
    <location>
        <begin position="600"/>
        <end position="610"/>
    </location>
</feature>
<dbReference type="GO" id="GO:0043161">
    <property type="term" value="P:proteasome-mediated ubiquitin-dependent protein catabolic process"/>
    <property type="evidence" value="ECO:0007669"/>
    <property type="project" value="TreeGrafter"/>
</dbReference>
<feature type="domain" description="PCI" evidence="4">
    <location>
        <begin position="1224"/>
        <end position="1394"/>
    </location>
</feature>
<keyword evidence="2" id="KW-0647">Proteasome</keyword>
<evidence type="ECO:0000256" key="3">
    <source>
        <dbReference type="SAM" id="MobiDB-lite"/>
    </source>
</evidence>
<feature type="region of interest" description="Disordered" evidence="3">
    <location>
        <begin position="448"/>
        <end position="613"/>
    </location>
</feature>
<reference evidence="6" key="1">
    <citation type="journal article" date="2013" name="Genome Announc.">
        <title>Draft genome sequence of the basidiomycetous yeast-like fungus Pseudozyma hubeiensis SY62, which produces an abundant amount of the biosurfactant mannosylerythritol lipids.</title>
        <authorList>
            <person name="Konishi M."/>
            <person name="Hatada Y."/>
            <person name="Horiuchi J."/>
        </authorList>
    </citation>
    <scope>NUCLEOTIDE SEQUENCE [LARGE SCALE GENOMIC DNA]</scope>
    <source>
        <strain evidence="6">SY62</strain>
    </source>
</reference>
<feature type="compositionally biased region" description="Basic and acidic residues" evidence="3">
    <location>
        <begin position="796"/>
        <end position="813"/>
    </location>
</feature>
<dbReference type="STRING" id="1305764.R9P6B7"/>
<evidence type="ECO:0000256" key="2">
    <source>
        <dbReference type="ARBA" id="ARBA00022942"/>
    </source>
</evidence>
<organism evidence="5 6">
    <name type="scientific">Pseudozyma hubeiensis (strain SY62)</name>
    <name type="common">Yeast</name>
    <dbReference type="NCBI Taxonomy" id="1305764"/>
    <lineage>
        <taxon>Eukaryota</taxon>
        <taxon>Fungi</taxon>
        <taxon>Dikarya</taxon>
        <taxon>Basidiomycota</taxon>
        <taxon>Ustilaginomycotina</taxon>
        <taxon>Ustilaginomycetes</taxon>
        <taxon>Ustilaginales</taxon>
        <taxon>Ustilaginaceae</taxon>
        <taxon>Pseudozyma</taxon>
    </lineage>
</organism>
<evidence type="ECO:0000313" key="5">
    <source>
        <dbReference type="EMBL" id="GAC96953.1"/>
    </source>
</evidence>
<feature type="compositionally biased region" description="Polar residues" evidence="3">
    <location>
        <begin position="579"/>
        <end position="599"/>
    </location>
</feature>
<protein>
    <recommendedName>
        <fullName evidence="4">PCI domain-containing protein</fullName>
    </recommendedName>
</protein>
<keyword evidence="6" id="KW-1185">Reference proteome</keyword>
<dbReference type="InterPro" id="IPR000717">
    <property type="entry name" value="PCI_dom"/>
</dbReference>
<feature type="region of interest" description="Disordered" evidence="3">
    <location>
        <begin position="267"/>
        <end position="408"/>
    </location>
</feature>
<evidence type="ECO:0000259" key="4">
    <source>
        <dbReference type="PROSITE" id="PS50250"/>
    </source>
</evidence>
<accession>R9P6B7</accession>
<feature type="region of interest" description="Disordered" evidence="3">
    <location>
        <begin position="795"/>
        <end position="844"/>
    </location>
</feature>
<dbReference type="InterPro" id="IPR006746">
    <property type="entry name" value="26S_Psome_Rpn12"/>
</dbReference>
<dbReference type="HOGENOM" id="CLU_252638_0_0_1"/>
<dbReference type="GO" id="GO:0005829">
    <property type="term" value="C:cytosol"/>
    <property type="evidence" value="ECO:0007669"/>
    <property type="project" value="TreeGrafter"/>
</dbReference>
<evidence type="ECO:0000313" key="6">
    <source>
        <dbReference type="Proteomes" id="UP000014071"/>
    </source>
</evidence>